<gene>
    <name evidence="1" type="ORF">F511_13572</name>
</gene>
<evidence type="ECO:0000313" key="2">
    <source>
        <dbReference type="Proteomes" id="UP000250235"/>
    </source>
</evidence>
<proteinExistence type="predicted"/>
<keyword evidence="2" id="KW-1185">Reference proteome</keyword>
<dbReference type="Proteomes" id="UP000250235">
    <property type="component" value="Unassembled WGS sequence"/>
</dbReference>
<reference evidence="1 2" key="1">
    <citation type="journal article" date="2015" name="Proc. Natl. Acad. Sci. U.S.A.">
        <title>The resurrection genome of Boea hygrometrica: A blueprint for survival of dehydration.</title>
        <authorList>
            <person name="Xiao L."/>
            <person name="Yang G."/>
            <person name="Zhang L."/>
            <person name="Yang X."/>
            <person name="Zhao S."/>
            <person name="Ji Z."/>
            <person name="Zhou Q."/>
            <person name="Hu M."/>
            <person name="Wang Y."/>
            <person name="Chen M."/>
            <person name="Xu Y."/>
            <person name="Jin H."/>
            <person name="Xiao X."/>
            <person name="Hu G."/>
            <person name="Bao F."/>
            <person name="Hu Y."/>
            <person name="Wan P."/>
            <person name="Li L."/>
            <person name="Deng X."/>
            <person name="Kuang T."/>
            <person name="Xiang C."/>
            <person name="Zhu J.K."/>
            <person name="Oliver M.J."/>
            <person name="He Y."/>
        </authorList>
    </citation>
    <scope>NUCLEOTIDE SEQUENCE [LARGE SCALE GENOMIC DNA]</scope>
    <source>
        <strain evidence="2">cv. XS01</strain>
    </source>
</reference>
<accession>A0A2Z7CYU6</accession>
<organism evidence="1 2">
    <name type="scientific">Dorcoceras hygrometricum</name>
    <dbReference type="NCBI Taxonomy" id="472368"/>
    <lineage>
        <taxon>Eukaryota</taxon>
        <taxon>Viridiplantae</taxon>
        <taxon>Streptophyta</taxon>
        <taxon>Embryophyta</taxon>
        <taxon>Tracheophyta</taxon>
        <taxon>Spermatophyta</taxon>
        <taxon>Magnoliopsida</taxon>
        <taxon>eudicotyledons</taxon>
        <taxon>Gunneridae</taxon>
        <taxon>Pentapetalae</taxon>
        <taxon>asterids</taxon>
        <taxon>lamiids</taxon>
        <taxon>Lamiales</taxon>
        <taxon>Gesneriaceae</taxon>
        <taxon>Didymocarpoideae</taxon>
        <taxon>Trichosporeae</taxon>
        <taxon>Loxocarpinae</taxon>
        <taxon>Dorcoceras</taxon>
    </lineage>
</organism>
<evidence type="ECO:0000313" key="1">
    <source>
        <dbReference type="EMBL" id="KZV51888.1"/>
    </source>
</evidence>
<dbReference type="AlphaFoldDB" id="A0A2Z7CYU6"/>
<dbReference type="EMBL" id="KQ991563">
    <property type="protein sequence ID" value="KZV51888.1"/>
    <property type="molecule type" value="Genomic_DNA"/>
</dbReference>
<name>A0A2Z7CYU6_9LAMI</name>
<protein>
    <submittedName>
        <fullName evidence="1">Uncharacterized protein</fullName>
    </submittedName>
</protein>
<sequence length="91" mass="10507">MCYNRFLLLDTKNCQQLNNPTADQTLSEILRQLMPNENQQLIKTLHSKTTTFPPRATGTLTRVDVCSQLYNQATHMRTDPSLLIPKTLRFN</sequence>